<accession>A0A9D1N3M6</accession>
<evidence type="ECO:0000313" key="2">
    <source>
        <dbReference type="Proteomes" id="UP000824128"/>
    </source>
</evidence>
<protein>
    <submittedName>
        <fullName evidence="1">Uncharacterized protein</fullName>
    </submittedName>
</protein>
<reference evidence="1" key="1">
    <citation type="submission" date="2020-10" db="EMBL/GenBank/DDBJ databases">
        <authorList>
            <person name="Gilroy R."/>
        </authorList>
    </citation>
    <scope>NUCLEOTIDE SEQUENCE</scope>
    <source>
        <strain evidence="1">ChiGjej2B2-16831</strain>
    </source>
</reference>
<organism evidence="1 2">
    <name type="scientific">Candidatus Aphodomorpha intestinavium</name>
    <dbReference type="NCBI Taxonomy" id="2840672"/>
    <lineage>
        <taxon>Bacteria</taxon>
        <taxon>Bacillati</taxon>
        <taxon>Bacillota</taxon>
        <taxon>Clostridia</taxon>
        <taxon>Eubacteriales</taxon>
        <taxon>Candidatus Aphodomorpha</taxon>
    </lineage>
</organism>
<proteinExistence type="predicted"/>
<comment type="caution">
    <text evidence="1">The sequence shown here is derived from an EMBL/GenBank/DDBJ whole genome shotgun (WGS) entry which is preliminary data.</text>
</comment>
<gene>
    <name evidence="1" type="ORF">IAD24_02715</name>
</gene>
<reference evidence="1" key="2">
    <citation type="journal article" date="2021" name="PeerJ">
        <title>Extensive microbial diversity within the chicken gut microbiome revealed by metagenomics and culture.</title>
        <authorList>
            <person name="Gilroy R."/>
            <person name="Ravi A."/>
            <person name="Getino M."/>
            <person name="Pursley I."/>
            <person name="Horton D.L."/>
            <person name="Alikhan N.F."/>
            <person name="Baker D."/>
            <person name="Gharbi K."/>
            <person name="Hall N."/>
            <person name="Watson M."/>
            <person name="Adriaenssens E.M."/>
            <person name="Foster-Nyarko E."/>
            <person name="Jarju S."/>
            <person name="Secka A."/>
            <person name="Antonio M."/>
            <person name="Oren A."/>
            <person name="Chaudhuri R.R."/>
            <person name="La Ragione R."/>
            <person name="Hildebrand F."/>
            <person name="Pallen M.J."/>
        </authorList>
    </citation>
    <scope>NUCLEOTIDE SEQUENCE</scope>
    <source>
        <strain evidence="1">ChiGjej2B2-16831</strain>
    </source>
</reference>
<sequence length="76" mass="8957">MKRYVAVEARFDEGGGMRPLCVVWEDGRRFPVDRVMDVRRAASLKAGGTGLRYRCLIGGRERYLFFEDPRWFVEQR</sequence>
<dbReference type="EMBL" id="DVNZ01000088">
    <property type="protein sequence ID" value="HIU94051.1"/>
    <property type="molecule type" value="Genomic_DNA"/>
</dbReference>
<name>A0A9D1N3M6_9FIRM</name>
<dbReference type="Proteomes" id="UP000824128">
    <property type="component" value="Unassembled WGS sequence"/>
</dbReference>
<dbReference type="AlphaFoldDB" id="A0A9D1N3M6"/>
<evidence type="ECO:0000313" key="1">
    <source>
        <dbReference type="EMBL" id="HIU94051.1"/>
    </source>
</evidence>